<feature type="transmembrane region" description="Helical" evidence="1">
    <location>
        <begin position="12"/>
        <end position="33"/>
    </location>
</feature>
<dbReference type="GO" id="GO:0031175">
    <property type="term" value="P:neuron projection development"/>
    <property type="evidence" value="ECO:0007669"/>
    <property type="project" value="TreeGrafter"/>
</dbReference>
<reference evidence="2" key="1">
    <citation type="submission" date="2023-07" db="EMBL/GenBank/DDBJ databases">
        <title>Chromosome-level genome assembly of Artemia franciscana.</title>
        <authorList>
            <person name="Jo E."/>
        </authorList>
    </citation>
    <scope>NUCLEOTIDE SEQUENCE</scope>
    <source>
        <tissue evidence="2">Whole body</tissue>
    </source>
</reference>
<evidence type="ECO:0000313" key="3">
    <source>
        <dbReference type="Proteomes" id="UP001187531"/>
    </source>
</evidence>
<feature type="transmembrane region" description="Helical" evidence="1">
    <location>
        <begin position="53"/>
        <end position="81"/>
    </location>
</feature>
<evidence type="ECO:0000256" key="1">
    <source>
        <dbReference type="SAM" id="Phobius"/>
    </source>
</evidence>
<dbReference type="EMBL" id="JAVRJZ010000005">
    <property type="protein sequence ID" value="KAK2722961.1"/>
    <property type="molecule type" value="Genomic_DNA"/>
</dbReference>
<accession>A0AA88IAE6</accession>
<keyword evidence="1" id="KW-0472">Membrane</keyword>
<dbReference type="AlphaFoldDB" id="A0AA88IAE6"/>
<keyword evidence="1" id="KW-1133">Transmembrane helix</keyword>
<dbReference type="PANTHER" id="PTHR11683">
    <property type="entry name" value="MYELIN PROTEOLIPID"/>
    <property type="match status" value="1"/>
</dbReference>
<comment type="caution">
    <text evidence="2">The sequence shown here is derived from an EMBL/GenBank/DDBJ whole genome shotgun (WGS) entry which is preliminary data.</text>
</comment>
<evidence type="ECO:0008006" key="4">
    <source>
        <dbReference type="Google" id="ProtNLM"/>
    </source>
</evidence>
<sequence length="249" mass="27993">MSCQNCLTRIPYATCIATLLCVVGVSIFSGTIFRGAALSRLIFEDVFHVRAEWISITQLVFVIVGGVMGVLALLILCVGCFSTGETKHRMYSTGGARVGGRVTCLIFIILAYILNVLWLAMLVFLTGVTVVFTFWWGMCANKQKRPEKQCISFTEFDFLFPNGTRIEDMEVCGPEEIKLFCKDYVENGEIMFILATSACGLVVFSLIHYLMCLSANYAYIRDQEKLHDLEDLRYLHSESEMTALAGKRY</sequence>
<name>A0AA88IAE6_ARTSF</name>
<dbReference type="PANTHER" id="PTHR11683:SF12">
    <property type="entry name" value="M6, ISOFORM F"/>
    <property type="match status" value="1"/>
</dbReference>
<dbReference type="Pfam" id="PF01275">
    <property type="entry name" value="Myelin_PLP"/>
    <property type="match status" value="1"/>
</dbReference>
<keyword evidence="1" id="KW-0812">Transmembrane</keyword>
<evidence type="ECO:0000313" key="2">
    <source>
        <dbReference type="EMBL" id="KAK2722961.1"/>
    </source>
</evidence>
<dbReference type="GO" id="GO:0005886">
    <property type="term" value="C:plasma membrane"/>
    <property type="evidence" value="ECO:0007669"/>
    <property type="project" value="TreeGrafter"/>
</dbReference>
<protein>
    <recommendedName>
        <fullName evidence="4">EOG090X085S</fullName>
    </recommendedName>
</protein>
<dbReference type="Proteomes" id="UP001187531">
    <property type="component" value="Unassembled WGS sequence"/>
</dbReference>
<organism evidence="2 3">
    <name type="scientific">Artemia franciscana</name>
    <name type="common">Brine shrimp</name>
    <name type="synonym">Artemia sanfranciscana</name>
    <dbReference type="NCBI Taxonomy" id="6661"/>
    <lineage>
        <taxon>Eukaryota</taxon>
        <taxon>Metazoa</taxon>
        <taxon>Ecdysozoa</taxon>
        <taxon>Arthropoda</taxon>
        <taxon>Crustacea</taxon>
        <taxon>Branchiopoda</taxon>
        <taxon>Anostraca</taxon>
        <taxon>Artemiidae</taxon>
        <taxon>Artemia</taxon>
    </lineage>
</organism>
<feature type="transmembrane region" description="Helical" evidence="1">
    <location>
        <begin position="102"/>
        <end position="135"/>
    </location>
</feature>
<proteinExistence type="predicted"/>
<keyword evidence="3" id="KW-1185">Reference proteome</keyword>
<feature type="transmembrane region" description="Helical" evidence="1">
    <location>
        <begin position="190"/>
        <end position="211"/>
    </location>
</feature>
<gene>
    <name evidence="2" type="ORF">QYM36_003226</name>
</gene>
<dbReference type="InterPro" id="IPR001614">
    <property type="entry name" value="Myelin_PLP"/>
</dbReference>